<keyword evidence="1" id="KW-0479">Metal-binding</keyword>
<proteinExistence type="predicted"/>
<dbReference type="PANTHER" id="PTHR16222:SF12">
    <property type="entry name" value="ADP-RIBOSYLGLYCOHYDROLASE-RELATED"/>
    <property type="match status" value="1"/>
</dbReference>
<accession>A0A4R5KXN6</accession>
<evidence type="ECO:0000256" key="1">
    <source>
        <dbReference type="PIRSR" id="PIRSR605502-1"/>
    </source>
</evidence>
<evidence type="ECO:0000313" key="2">
    <source>
        <dbReference type="EMBL" id="TDG00587.1"/>
    </source>
</evidence>
<feature type="binding site" evidence="1">
    <location>
        <position position="301"/>
    </location>
    <ligand>
        <name>Mg(2+)</name>
        <dbReference type="ChEBI" id="CHEBI:18420"/>
        <label>1</label>
    </ligand>
</feature>
<dbReference type="EMBL" id="SMRT01000001">
    <property type="protein sequence ID" value="TDG00587.1"/>
    <property type="molecule type" value="Genomic_DNA"/>
</dbReference>
<dbReference type="OrthoDB" id="9761704at2"/>
<evidence type="ECO:0008006" key="4">
    <source>
        <dbReference type="Google" id="ProtNLM"/>
    </source>
</evidence>
<dbReference type="InterPro" id="IPR050792">
    <property type="entry name" value="ADP-ribosylglycohydrolase"/>
</dbReference>
<gene>
    <name evidence="2" type="ORF">E1757_02865</name>
</gene>
<keyword evidence="1" id="KW-0460">Magnesium</keyword>
<feature type="binding site" evidence="1">
    <location>
        <position position="63"/>
    </location>
    <ligand>
        <name>Mg(2+)</name>
        <dbReference type="ChEBI" id="CHEBI:18420"/>
        <label>1</label>
    </ligand>
</feature>
<comment type="caution">
    <text evidence="2">The sequence shown here is derived from an EMBL/GenBank/DDBJ whole genome shotgun (WGS) entry which is preliminary data.</text>
</comment>
<name>A0A4R5KXN6_9BACL</name>
<protein>
    <recommendedName>
        <fullName evidence="4">ADP-ribosylglycohydrolase family protein</fullName>
    </recommendedName>
</protein>
<feature type="binding site" evidence="1">
    <location>
        <position position="65"/>
    </location>
    <ligand>
        <name>Mg(2+)</name>
        <dbReference type="ChEBI" id="CHEBI:18420"/>
        <label>1</label>
    </ligand>
</feature>
<dbReference type="SUPFAM" id="SSF101478">
    <property type="entry name" value="ADP-ribosylglycohydrolase"/>
    <property type="match status" value="1"/>
</dbReference>
<dbReference type="Pfam" id="PF03747">
    <property type="entry name" value="ADP_ribosyl_GH"/>
    <property type="match status" value="1"/>
</dbReference>
<sequence>MSQNIRLKDKFYGCIAGVHVGAAMGAPVKGLSHQEIEAKYGIVDRLLPYERYKNGWARAAGTTEDGVERQKLMITAIIEKQDRVNAEDIRSIWVRDIKSEAAGTIAEPFETTLLSVARSAVPARDIGKYCDYAGLSTASSACQPIGLINAGDVRNAVADAFEIGQLYQTSKSYAVRWAGVSAAAIASAAKPGATVDSVIGDIFRYCDYSDLTHKIDGSKYGYLRDNVIQELDSGLKRTAHCTDFHELKVAFDSIYYGCGVPYCNSFANEAMTKAICILRLVKGNVYDAILAGVNMGRDTDSVAAVAGGLAGTLQGAAALPAELIKQVDQATALNPFTNNQRTIKEQADGLYQAFHARLQRINTFTETMLAI</sequence>
<dbReference type="GO" id="GO:0046872">
    <property type="term" value="F:metal ion binding"/>
    <property type="evidence" value="ECO:0007669"/>
    <property type="project" value="UniProtKB-KW"/>
</dbReference>
<dbReference type="InterPro" id="IPR005502">
    <property type="entry name" value="Ribosyl_crysJ1"/>
</dbReference>
<reference evidence="2 3" key="1">
    <citation type="submission" date="2019-03" db="EMBL/GenBank/DDBJ databases">
        <title>This is whole genome sequence of Paenibacillus sp MS74 strain.</title>
        <authorList>
            <person name="Trinh H.N."/>
        </authorList>
    </citation>
    <scope>NUCLEOTIDE SEQUENCE [LARGE SCALE GENOMIC DNA]</scope>
    <source>
        <strain evidence="2 3">MS74</strain>
    </source>
</reference>
<evidence type="ECO:0000313" key="3">
    <source>
        <dbReference type="Proteomes" id="UP000295636"/>
    </source>
</evidence>
<keyword evidence="3" id="KW-1185">Reference proteome</keyword>
<feature type="binding site" evidence="1">
    <location>
        <position position="300"/>
    </location>
    <ligand>
        <name>Mg(2+)</name>
        <dbReference type="ChEBI" id="CHEBI:18420"/>
        <label>1</label>
    </ligand>
</feature>
<dbReference type="RefSeq" id="WP_133225296.1">
    <property type="nucleotide sequence ID" value="NZ_SMRT01000001.1"/>
</dbReference>
<dbReference type="AlphaFoldDB" id="A0A4R5KXN6"/>
<dbReference type="InterPro" id="IPR036705">
    <property type="entry name" value="Ribosyl_crysJ1_sf"/>
</dbReference>
<dbReference type="Gene3D" id="1.10.4080.10">
    <property type="entry name" value="ADP-ribosylation/Crystallin J1"/>
    <property type="match status" value="1"/>
</dbReference>
<organism evidence="2 3">
    <name type="scientific">Paenibacillus piri</name>
    <dbReference type="NCBI Taxonomy" id="2547395"/>
    <lineage>
        <taxon>Bacteria</taxon>
        <taxon>Bacillati</taxon>
        <taxon>Bacillota</taxon>
        <taxon>Bacilli</taxon>
        <taxon>Bacillales</taxon>
        <taxon>Paenibacillaceae</taxon>
        <taxon>Paenibacillus</taxon>
    </lineage>
</organism>
<dbReference type="PANTHER" id="PTHR16222">
    <property type="entry name" value="ADP-RIBOSYLGLYCOHYDROLASE"/>
    <property type="match status" value="1"/>
</dbReference>
<feature type="binding site" evidence="1">
    <location>
        <position position="298"/>
    </location>
    <ligand>
        <name>Mg(2+)</name>
        <dbReference type="ChEBI" id="CHEBI:18420"/>
        <label>1</label>
    </ligand>
</feature>
<comment type="cofactor">
    <cofactor evidence="1">
        <name>Mg(2+)</name>
        <dbReference type="ChEBI" id="CHEBI:18420"/>
    </cofactor>
    <text evidence="1">Binds 2 magnesium ions per subunit.</text>
</comment>
<dbReference type="Proteomes" id="UP000295636">
    <property type="component" value="Unassembled WGS sequence"/>
</dbReference>